<dbReference type="Proteomes" id="UP000823388">
    <property type="component" value="Chromosome 9N"/>
</dbReference>
<keyword evidence="1" id="KW-1133">Transmembrane helix</keyword>
<keyword evidence="4" id="KW-1185">Reference proteome</keyword>
<evidence type="ECO:0000259" key="2">
    <source>
        <dbReference type="Pfam" id="PF13968"/>
    </source>
</evidence>
<dbReference type="Pfam" id="PF04578">
    <property type="entry name" value="DUF594"/>
    <property type="match status" value="1"/>
</dbReference>
<feature type="transmembrane region" description="Helical" evidence="1">
    <location>
        <begin position="181"/>
        <end position="202"/>
    </location>
</feature>
<evidence type="ECO:0000313" key="3">
    <source>
        <dbReference type="EMBL" id="KAG2538977.1"/>
    </source>
</evidence>
<organism evidence="3 4">
    <name type="scientific">Panicum virgatum</name>
    <name type="common">Blackwell switchgrass</name>
    <dbReference type="NCBI Taxonomy" id="38727"/>
    <lineage>
        <taxon>Eukaryota</taxon>
        <taxon>Viridiplantae</taxon>
        <taxon>Streptophyta</taxon>
        <taxon>Embryophyta</taxon>
        <taxon>Tracheophyta</taxon>
        <taxon>Spermatophyta</taxon>
        <taxon>Magnoliopsida</taxon>
        <taxon>Liliopsida</taxon>
        <taxon>Poales</taxon>
        <taxon>Poaceae</taxon>
        <taxon>PACMAD clade</taxon>
        <taxon>Panicoideae</taxon>
        <taxon>Panicodae</taxon>
        <taxon>Paniceae</taxon>
        <taxon>Panicinae</taxon>
        <taxon>Panicum</taxon>
        <taxon>Panicum sect. Hiantes</taxon>
    </lineage>
</organism>
<dbReference type="EMBL" id="CM029054">
    <property type="protein sequence ID" value="KAG2538977.1"/>
    <property type="molecule type" value="Genomic_DNA"/>
</dbReference>
<evidence type="ECO:0000313" key="4">
    <source>
        <dbReference type="Proteomes" id="UP000823388"/>
    </source>
</evidence>
<accession>A0A8T0MPB8</accession>
<comment type="caution">
    <text evidence="3">The sequence shown here is derived from an EMBL/GenBank/DDBJ whole genome shotgun (WGS) entry which is preliminary data.</text>
</comment>
<proteinExistence type="predicted"/>
<reference evidence="3" key="1">
    <citation type="submission" date="2020-05" db="EMBL/GenBank/DDBJ databases">
        <title>WGS assembly of Panicum virgatum.</title>
        <authorList>
            <person name="Lovell J.T."/>
            <person name="Jenkins J."/>
            <person name="Shu S."/>
            <person name="Juenger T.E."/>
            <person name="Schmutz J."/>
        </authorList>
    </citation>
    <scope>NUCLEOTIDE SEQUENCE</scope>
    <source>
        <strain evidence="3">AP13</strain>
    </source>
</reference>
<feature type="transmembrane region" description="Helical" evidence="1">
    <location>
        <begin position="214"/>
        <end position="235"/>
    </location>
</feature>
<dbReference type="Pfam" id="PF13968">
    <property type="entry name" value="DUF4220"/>
    <property type="match status" value="1"/>
</dbReference>
<dbReference type="InterPro" id="IPR025315">
    <property type="entry name" value="DUF4220"/>
</dbReference>
<protein>
    <recommendedName>
        <fullName evidence="2">DUF4220 domain-containing protein</fullName>
    </recommendedName>
</protein>
<dbReference type="InterPro" id="IPR007658">
    <property type="entry name" value="DUF594"/>
</dbReference>
<dbReference type="AlphaFoldDB" id="A0A8T0MPB8"/>
<evidence type="ECO:0000256" key="1">
    <source>
        <dbReference type="SAM" id="Phobius"/>
    </source>
</evidence>
<feature type="domain" description="DUF4220" evidence="2">
    <location>
        <begin position="85"/>
        <end position="300"/>
    </location>
</feature>
<keyword evidence="1" id="KW-0812">Transmembrane</keyword>
<sequence>MWFGLSQRRPYIHVVEALTKSIASRQSSLFREHNHGRSKCQYGGMPAPPAEHCCPPALIVMGEDRNEVEKGAHGFFFKRMMCSSSLVTIDKVWLLDDTVLTSSTTWRLKEVCLSFTLFKLLRCRFAGYTVAEAGFQQVRGFFLHMLLSDKDHERVHRVIRDELSFLHDYYYSSIPTHYSTLWLPIVNICISLLTLTYCLLLAGMGVGSDSRNAYIGNLVYDAVPVAILLVLVVLAEAREIASYICSNWTKVALFSRFVVNSHDDWQRSPRMQRWIGRVLGCQSKMLMTQWDDKMYECSVLVMHPRRVDPVISLKEECQVPGVLKARIFDALASNNGLLTDPKTILCRILEEDDGIGSSSNDFLWACESEGISDLLLTWHIATSILEMRQGQQGQQHPPRLPDDMILLLPDDDEWCKSLYKAVKKDCTSVLDARVASTLRAEATRYTKLLSLQQEPEPEQKHHVVLMNGVKLGKQLVQLQQGEAAAWRFLAGFWSGMILYIAPSDNLKGHGEAIARGGELITMVWALLMNVGIASRPSNAEGSSATADRV</sequence>
<keyword evidence="1" id="KW-0472">Membrane</keyword>
<gene>
    <name evidence="3" type="ORF">PVAP13_9NG376200</name>
</gene>
<dbReference type="PANTHER" id="PTHR31325">
    <property type="entry name" value="OS01G0798800 PROTEIN-RELATED"/>
    <property type="match status" value="1"/>
</dbReference>
<name>A0A8T0MPB8_PANVG</name>